<dbReference type="InterPro" id="IPR056813">
    <property type="entry name" value="GIL1_IRKI_C"/>
</dbReference>
<dbReference type="GO" id="GO:0009639">
    <property type="term" value="P:response to red or far red light"/>
    <property type="evidence" value="ECO:0007669"/>
    <property type="project" value="InterPro"/>
</dbReference>
<dbReference type="EMBL" id="JAMFTS010000001">
    <property type="protein sequence ID" value="KAJ4821177.1"/>
    <property type="molecule type" value="Genomic_DNA"/>
</dbReference>
<dbReference type="GO" id="GO:0009959">
    <property type="term" value="P:negative gravitropism"/>
    <property type="evidence" value="ECO:0007669"/>
    <property type="project" value="InterPro"/>
</dbReference>
<dbReference type="AlphaFoldDB" id="A0AAV8HZY2"/>
<dbReference type="Proteomes" id="UP001140206">
    <property type="component" value="Chromosome 1"/>
</dbReference>
<dbReference type="PANTHER" id="PTHR31161">
    <property type="entry name" value="PROTEIN GRAVITROPIC IN THE LIGHT 1"/>
    <property type="match status" value="1"/>
</dbReference>
<keyword evidence="5" id="KW-1185">Reference proteome</keyword>
<name>A0AAV8HZY2_9POAL</name>
<evidence type="ECO:0000259" key="3">
    <source>
        <dbReference type="Pfam" id="PF24994"/>
    </source>
</evidence>
<evidence type="ECO:0000259" key="2">
    <source>
        <dbReference type="Pfam" id="PF04859"/>
    </source>
</evidence>
<dbReference type="InterPro" id="IPR040225">
    <property type="entry name" value="GIL1-like"/>
</dbReference>
<dbReference type="InterPro" id="IPR006943">
    <property type="entry name" value="DUF641_pln"/>
</dbReference>
<feature type="coiled-coil region" evidence="1">
    <location>
        <begin position="175"/>
        <end position="202"/>
    </location>
</feature>
<keyword evidence="1" id="KW-0175">Coiled coil</keyword>
<evidence type="ECO:0000313" key="4">
    <source>
        <dbReference type="EMBL" id="KAJ4821177.1"/>
    </source>
</evidence>
<dbReference type="Pfam" id="PF24994">
    <property type="entry name" value="GIL1_IRKI_C"/>
    <property type="match status" value="1"/>
</dbReference>
<accession>A0AAV8HZY2</accession>
<feature type="domain" description="GIL1/IRKI C-terminal" evidence="3">
    <location>
        <begin position="407"/>
        <end position="463"/>
    </location>
</feature>
<gene>
    <name evidence="4" type="ORF">LUZ62_033743</name>
</gene>
<evidence type="ECO:0000313" key="5">
    <source>
        <dbReference type="Proteomes" id="UP001140206"/>
    </source>
</evidence>
<evidence type="ECO:0000256" key="1">
    <source>
        <dbReference type="SAM" id="Coils"/>
    </source>
</evidence>
<dbReference type="Pfam" id="PF04859">
    <property type="entry name" value="DUF641"/>
    <property type="match status" value="1"/>
</dbReference>
<comment type="caution">
    <text evidence="4">The sequence shown here is derived from an EMBL/GenBank/DDBJ whole genome shotgun (WGS) entry which is preliminary data.</text>
</comment>
<organism evidence="4 5">
    <name type="scientific">Rhynchospora pubera</name>
    <dbReference type="NCBI Taxonomy" id="906938"/>
    <lineage>
        <taxon>Eukaryota</taxon>
        <taxon>Viridiplantae</taxon>
        <taxon>Streptophyta</taxon>
        <taxon>Embryophyta</taxon>
        <taxon>Tracheophyta</taxon>
        <taxon>Spermatophyta</taxon>
        <taxon>Magnoliopsida</taxon>
        <taxon>Liliopsida</taxon>
        <taxon>Poales</taxon>
        <taxon>Cyperaceae</taxon>
        <taxon>Cyperoideae</taxon>
        <taxon>Rhynchosporeae</taxon>
        <taxon>Rhynchospora</taxon>
    </lineage>
</organism>
<reference evidence="4" key="1">
    <citation type="submission" date="2022-08" db="EMBL/GenBank/DDBJ databases">
        <authorList>
            <person name="Marques A."/>
        </authorList>
    </citation>
    <scope>NUCLEOTIDE SEQUENCE</scope>
    <source>
        <strain evidence="4">RhyPub2mFocal</strain>
        <tissue evidence="4">Leaves</tissue>
    </source>
</reference>
<sequence>MDSAKKPFYHYKKEEVYKTKPPLASMDSTKKSAQSNHRTLTKTLSKLLHPRHNNTSNFLQSLVSSSSSPSTSFRFTPNTYTSEEMESLLGQLFASVSSIKAAYAQLQLAQSPYDPESIQSADLAVVTELRRVSDLKRGFFSHSLQLSSPLQSQILEQHSLLKTYEITSKKLESDVDQKDSQLISLRSELSQLNLKIRELEMKAYPGKTLASLDGLHLSGLNPTHFLCALRFAVNSIRHFVRLMVEHMIHAGWDMDAAAKAVHPGTTLKSSVHRSFYFESYICNIMFSDFHMKDFNLEFLQDREKWDSTKFFDEFMSMKSLNIKELLEGREDSFTIEFKLFLSAKYLSMVQSKMELSFFGDLDQRNTIKSLREYPNSEWFMGFAEMARRVWLLHCLFFSFGLERKVSIFQFRKGARFSEVYMENVLADESGGAAKVPTNRDKVVGFTVVPGFQVGMTLIQARVYLSSGIVVWIDGRLVNSCFT</sequence>
<feature type="domain" description="DUF641" evidence="2">
    <location>
        <begin position="82"/>
        <end position="201"/>
    </location>
</feature>
<proteinExistence type="predicted"/>
<protein>
    <submittedName>
        <fullName evidence="4">DUF641 family protein (DUF641)</fullName>
    </submittedName>
</protein>